<reference evidence="1" key="1">
    <citation type="submission" date="2021-01" db="EMBL/GenBank/DDBJ databases">
        <title>Deciphering the adaptive evolutionary patterns associated with biogeogrpahic diversity in the finger millet blast pathogen Magnaporthe oryzae in Eastern Africa.</title>
        <authorList>
            <person name="Onyema G."/>
            <person name="Shittu T.A."/>
            <person name="Dodsworth S."/>
            <person name="Devilliers S."/>
            <person name="Muthumeenakshi S."/>
            <person name="Sreenivasaprasad S."/>
        </authorList>
    </citation>
    <scope>NUCLEOTIDE SEQUENCE</scope>
    <source>
        <strain evidence="1">D15/s37</strain>
    </source>
</reference>
<keyword evidence="2" id="KW-1185">Reference proteome</keyword>
<organism evidence="1 2">
    <name type="scientific">Pyricularia grisea</name>
    <name type="common">Crabgrass-specific blast fungus</name>
    <name type="synonym">Magnaporthe grisea</name>
    <dbReference type="NCBI Taxonomy" id="148305"/>
    <lineage>
        <taxon>Eukaryota</taxon>
        <taxon>Fungi</taxon>
        <taxon>Dikarya</taxon>
        <taxon>Ascomycota</taxon>
        <taxon>Pezizomycotina</taxon>
        <taxon>Sordariomycetes</taxon>
        <taxon>Sordariomycetidae</taxon>
        <taxon>Magnaporthales</taxon>
        <taxon>Pyriculariaceae</taxon>
        <taxon>Pyricularia</taxon>
    </lineage>
</organism>
<gene>
    <name evidence="1" type="ORF">MCOR33_011795</name>
</gene>
<dbReference type="Proteomes" id="UP001059893">
    <property type="component" value="Unassembled WGS sequence"/>
</dbReference>
<proteinExistence type="predicted"/>
<evidence type="ECO:0000313" key="2">
    <source>
        <dbReference type="Proteomes" id="UP001059893"/>
    </source>
</evidence>
<evidence type="ECO:0000313" key="1">
    <source>
        <dbReference type="EMBL" id="KAI6290663.1"/>
    </source>
</evidence>
<sequence>MLSPIKLEYQQENAKLRCGNISRQTSITGCYETARTPEYLMKNLQIWWPMQFTAFSERIGNERSENRKVAVKIKKRNTPTAQTKTGKVIEDAITNPATRTKEKEATWYLK</sequence>
<name>A0ABQ8N3R3_PYRGI</name>
<dbReference type="EMBL" id="JABSND010000441">
    <property type="protein sequence ID" value="KAI6290663.1"/>
    <property type="molecule type" value="Genomic_DNA"/>
</dbReference>
<protein>
    <submittedName>
        <fullName evidence="1">Uncharacterized protein</fullName>
    </submittedName>
</protein>
<comment type="caution">
    <text evidence="1">The sequence shown here is derived from an EMBL/GenBank/DDBJ whole genome shotgun (WGS) entry which is preliminary data.</text>
</comment>
<accession>A0ABQ8N3R3</accession>